<dbReference type="PANTHER" id="PTHR32089:SF112">
    <property type="entry name" value="LYSOZYME-LIKE PROTEIN-RELATED"/>
    <property type="match status" value="1"/>
</dbReference>
<dbReference type="InterPro" id="IPR003660">
    <property type="entry name" value="HAMP_dom"/>
</dbReference>
<evidence type="ECO:0000313" key="9">
    <source>
        <dbReference type="EMBL" id="GAA3920680.1"/>
    </source>
</evidence>
<feature type="transmembrane region" description="Helical" evidence="5">
    <location>
        <begin position="303"/>
        <end position="321"/>
    </location>
</feature>
<protein>
    <submittedName>
        <fullName evidence="9">Methyl-accepting chemotaxis protein</fullName>
    </submittedName>
</protein>
<dbReference type="PRINTS" id="PR00260">
    <property type="entry name" value="CHEMTRNSDUCR"/>
</dbReference>
<keyword evidence="5" id="KW-0812">Transmembrane</keyword>
<dbReference type="CDD" id="cd11386">
    <property type="entry name" value="MCP_signal"/>
    <property type="match status" value="1"/>
</dbReference>
<feature type="domain" description="HAMP" evidence="7">
    <location>
        <begin position="326"/>
        <end position="379"/>
    </location>
</feature>
<dbReference type="InterPro" id="IPR013587">
    <property type="entry name" value="Nitrate/nitrite_sensing"/>
</dbReference>
<dbReference type="InterPro" id="IPR004089">
    <property type="entry name" value="MCPsignal_dom"/>
</dbReference>
<evidence type="ECO:0000259" key="7">
    <source>
        <dbReference type="PROSITE" id="PS50885"/>
    </source>
</evidence>
<organism evidence="9 10">
    <name type="scientific">Litoribacillus peritrichatus</name>
    <dbReference type="NCBI Taxonomy" id="718191"/>
    <lineage>
        <taxon>Bacteria</taxon>
        <taxon>Pseudomonadati</taxon>
        <taxon>Pseudomonadota</taxon>
        <taxon>Gammaproteobacteria</taxon>
        <taxon>Oceanospirillales</taxon>
        <taxon>Oceanospirillaceae</taxon>
        <taxon>Litoribacillus</taxon>
    </lineage>
</organism>
<dbReference type="SUPFAM" id="SSF58104">
    <property type="entry name" value="Methyl-accepting chemotaxis protein (MCP) signaling domain"/>
    <property type="match status" value="1"/>
</dbReference>
<feature type="transmembrane region" description="Helical" evidence="5">
    <location>
        <begin position="12"/>
        <end position="32"/>
    </location>
</feature>
<reference evidence="10" key="1">
    <citation type="journal article" date="2019" name="Int. J. Syst. Evol. Microbiol.">
        <title>The Global Catalogue of Microorganisms (GCM) 10K type strain sequencing project: providing services to taxonomists for standard genome sequencing and annotation.</title>
        <authorList>
            <consortium name="The Broad Institute Genomics Platform"/>
            <consortium name="The Broad Institute Genome Sequencing Center for Infectious Disease"/>
            <person name="Wu L."/>
            <person name="Ma J."/>
        </authorList>
    </citation>
    <scope>NUCLEOTIDE SEQUENCE [LARGE SCALE GENOMIC DNA]</scope>
    <source>
        <strain evidence="10">JCM 17551</strain>
    </source>
</reference>
<feature type="domain" description="Methyl-accepting transducer" evidence="6">
    <location>
        <begin position="384"/>
        <end position="620"/>
    </location>
</feature>
<feature type="domain" description="NIT" evidence="8">
    <location>
        <begin position="49"/>
        <end position="295"/>
    </location>
</feature>
<name>A0ABP7MG32_9GAMM</name>
<dbReference type="Gene3D" id="1.10.287.950">
    <property type="entry name" value="Methyl-accepting chemotaxis protein"/>
    <property type="match status" value="1"/>
</dbReference>
<proteinExistence type="inferred from homology"/>
<comment type="similarity">
    <text evidence="3">Belongs to the methyl-accepting chemotaxis (MCP) protein family.</text>
</comment>
<evidence type="ECO:0000313" key="10">
    <source>
        <dbReference type="Proteomes" id="UP001501565"/>
    </source>
</evidence>
<keyword evidence="5" id="KW-1133">Transmembrane helix</keyword>
<comment type="caution">
    <text evidence="9">The sequence shown here is derived from an EMBL/GenBank/DDBJ whole genome shotgun (WGS) entry which is preliminary data.</text>
</comment>
<dbReference type="EMBL" id="BAABBN010000004">
    <property type="protein sequence ID" value="GAA3920680.1"/>
    <property type="molecule type" value="Genomic_DNA"/>
</dbReference>
<dbReference type="PROSITE" id="PS50885">
    <property type="entry name" value="HAMP"/>
    <property type="match status" value="1"/>
</dbReference>
<comment type="subcellular location">
    <subcellularLocation>
        <location evidence="1">Membrane</location>
    </subcellularLocation>
</comment>
<evidence type="ECO:0000256" key="1">
    <source>
        <dbReference type="ARBA" id="ARBA00004370"/>
    </source>
</evidence>
<keyword evidence="2 4" id="KW-0807">Transducer</keyword>
<keyword evidence="5" id="KW-0472">Membrane</keyword>
<evidence type="ECO:0000256" key="2">
    <source>
        <dbReference type="ARBA" id="ARBA00023224"/>
    </source>
</evidence>
<dbReference type="SMART" id="SM00283">
    <property type="entry name" value="MA"/>
    <property type="match status" value="1"/>
</dbReference>
<dbReference type="PROSITE" id="PS50111">
    <property type="entry name" value="CHEMOTAXIS_TRANSDUC_2"/>
    <property type="match status" value="1"/>
</dbReference>
<dbReference type="PROSITE" id="PS50906">
    <property type="entry name" value="NIT"/>
    <property type="match status" value="1"/>
</dbReference>
<evidence type="ECO:0000259" key="6">
    <source>
        <dbReference type="PROSITE" id="PS50111"/>
    </source>
</evidence>
<evidence type="ECO:0000256" key="4">
    <source>
        <dbReference type="PROSITE-ProRule" id="PRU00284"/>
    </source>
</evidence>
<accession>A0ABP7MG32</accession>
<gene>
    <name evidence="9" type="ORF">GCM10022277_15470</name>
</gene>
<dbReference type="InterPro" id="IPR004090">
    <property type="entry name" value="Chemotax_Me-accpt_rcpt"/>
</dbReference>
<dbReference type="InterPro" id="IPR010910">
    <property type="entry name" value="Nitrate/nitrite_sensing_bac"/>
</dbReference>
<sequence>MNLSLKSKLGLVVIPLILSIIAYSGFNLVGFAQDKTGMERISTLVALTVSASDLVHELQKERGATAGFLGSKGTSFGDTLSTQRKRTDSKLNALNTFLKDQQTSIDQPEINRLISKAQSKLKRIDSLRSRVDGQSISVSEALGYYTEVNALMLDMIPFISELSPDSHLTQQLTAYYNFLQGKERAGIERAVLSSTFSQKAFSKGMFVKFIRLMTLQDSYLASFERFTTKALLSTYKKSIKDSSFAHVDRFRVLALEKQLNEEASAWFRHATDRINVLKEVEDKIAEDILNFAQKHTDQASFKFWAWLVMSCFVIISALVISTKIVRDLNRQVASIVSVINSAASDKNLKNRSELIANDELGMISNQLNHMLDVFSTTLNNLNDASLELSTTAEEASSVSADNAKHLDRQRADTIQISTAVEQMSLSINEVAVNTQSTVTSVKEVEEAANKGQIAVLETSAAIHQVSHEVFEVAESINKLHESSQTISSVLEVIKSIAEQTNLLALNAAIEAARAGEQGRGFAVVADEVRNLAKRTQESTVEIENIVAQFQEDSKTAYSKMQISQQSADMSANQAESIKTMLSDILLAVESLVDISSQVAAATEEQSTVSDEVALKIKNINEQTTQTATGGEQIRISAEMQAGLAYKLKDMAASFIV</sequence>
<dbReference type="Proteomes" id="UP001501565">
    <property type="component" value="Unassembled WGS sequence"/>
</dbReference>
<evidence type="ECO:0000259" key="8">
    <source>
        <dbReference type="PROSITE" id="PS50906"/>
    </source>
</evidence>
<keyword evidence="10" id="KW-1185">Reference proteome</keyword>
<dbReference type="Pfam" id="PF08376">
    <property type="entry name" value="NIT"/>
    <property type="match status" value="1"/>
</dbReference>
<dbReference type="RefSeq" id="WP_344797171.1">
    <property type="nucleotide sequence ID" value="NZ_BAABBN010000004.1"/>
</dbReference>
<dbReference type="PANTHER" id="PTHR32089">
    <property type="entry name" value="METHYL-ACCEPTING CHEMOTAXIS PROTEIN MCPB"/>
    <property type="match status" value="1"/>
</dbReference>
<evidence type="ECO:0000256" key="5">
    <source>
        <dbReference type="SAM" id="Phobius"/>
    </source>
</evidence>
<dbReference type="Pfam" id="PF00015">
    <property type="entry name" value="MCPsignal"/>
    <property type="match status" value="1"/>
</dbReference>
<evidence type="ECO:0000256" key="3">
    <source>
        <dbReference type="ARBA" id="ARBA00029447"/>
    </source>
</evidence>